<reference evidence="4" key="1">
    <citation type="journal article" date="2016" name="Front. Microbiol.">
        <title>Genome Sequence of the Piezophilic, Mesophilic Sulfate-Reducing Bacterium Desulfovibrio indicus J2T.</title>
        <authorList>
            <person name="Cao J."/>
            <person name="Maignien L."/>
            <person name="Shao Z."/>
            <person name="Alain K."/>
            <person name="Jebbar M."/>
        </authorList>
    </citation>
    <scope>NUCLEOTIDE SEQUENCE</scope>
    <source>
        <strain evidence="4">JCM 32048</strain>
    </source>
</reference>
<dbReference type="InterPro" id="IPR035421">
    <property type="entry name" value="Terminase_6C"/>
</dbReference>
<evidence type="ECO:0000259" key="3">
    <source>
        <dbReference type="Pfam" id="PF17289"/>
    </source>
</evidence>
<name>A0AA37HDI1_9HYPH</name>
<evidence type="ECO:0000256" key="2">
    <source>
        <dbReference type="SAM" id="MobiDB-lite"/>
    </source>
</evidence>
<dbReference type="InterPro" id="IPR006517">
    <property type="entry name" value="Phage_terminase_lsu-like_C"/>
</dbReference>
<dbReference type="EMBL" id="BPQJ01000020">
    <property type="protein sequence ID" value="GJD63987.1"/>
    <property type="molecule type" value="Genomic_DNA"/>
</dbReference>
<accession>A0AA37HDI1</accession>
<gene>
    <name evidence="4" type="ORF">MPEAHAMD_4161</name>
</gene>
<organism evidence="4 5">
    <name type="scientific">Methylobacterium frigidaeris</name>
    <dbReference type="NCBI Taxonomy" id="2038277"/>
    <lineage>
        <taxon>Bacteria</taxon>
        <taxon>Pseudomonadati</taxon>
        <taxon>Pseudomonadota</taxon>
        <taxon>Alphaproteobacteria</taxon>
        <taxon>Hyphomicrobiales</taxon>
        <taxon>Methylobacteriaceae</taxon>
        <taxon>Methylobacterium</taxon>
    </lineage>
</organism>
<feature type="region of interest" description="Disordered" evidence="2">
    <location>
        <begin position="461"/>
        <end position="489"/>
    </location>
</feature>
<sequence length="489" mass="54946">MIPDAALRDALLREHLYFFTWKTFAALHPGQAFTPAWHVRAIAHALERLARGECRRLLITVPPRHLKSICTAVALPAWLLGRDPALKIMVASYGGELATKHARDFRAVLAQPWYQALFPRTRLAPGGNREDEQLTTARGGRKAISLGGAATGFGADLIIVDDLMKAADAASPVERERVRSYYEQTLLSRLNDKGAGRVVAIQQRLHEDDLAGYLVASGQFEHLNLPALATGEESVPIGFGQVHWRAKDEALCPEREPAAVLERLRREMGAYAFSAQYQQDPVPPGGNRVRWEWLGSYAAVLGREAYQGVVQSWDTALTAEPTSDYSVGQTWGFREDHWHLLDVVRERLDFPELKQRVRGQAGRWNADLVLIEHAGSGIPLLQQLRAEEGGRRVYQGVKVKLDKQTRFEGQTGHLETGRYLLPRQAPWLEAFRREVLAFPRGRYDDQVDSLVQFVEWSGSPRSRGLLERDPETGRPLGRARPEGYPLPRR</sequence>
<comment type="caution">
    <text evidence="4">The sequence shown here is derived from an EMBL/GenBank/DDBJ whole genome shotgun (WGS) entry which is preliminary data.</text>
</comment>
<keyword evidence="1" id="KW-1188">Viral release from host cell</keyword>
<keyword evidence="5" id="KW-1185">Reference proteome</keyword>
<evidence type="ECO:0000313" key="5">
    <source>
        <dbReference type="Proteomes" id="UP001055286"/>
    </source>
</evidence>
<dbReference type="Gene3D" id="3.30.420.240">
    <property type="match status" value="1"/>
</dbReference>
<dbReference type="AlphaFoldDB" id="A0AA37HDI1"/>
<reference evidence="4" key="2">
    <citation type="submission" date="2021-08" db="EMBL/GenBank/DDBJ databases">
        <authorList>
            <person name="Tani A."/>
            <person name="Ola A."/>
            <person name="Ogura Y."/>
            <person name="Katsura K."/>
            <person name="Hayashi T."/>
        </authorList>
    </citation>
    <scope>NUCLEOTIDE SEQUENCE</scope>
    <source>
        <strain evidence="4">JCM 32048</strain>
    </source>
</reference>
<proteinExistence type="predicted"/>
<evidence type="ECO:0000313" key="4">
    <source>
        <dbReference type="EMBL" id="GJD63987.1"/>
    </source>
</evidence>
<protein>
    <recommendedName>
        <fullName evidence="3">Terminase large subunit gp17-like C-terminal domain-containing protein</fullName>
    </recommendedName>
</protein>
<evidence type="ECO:0000256" key="1">
    <source>
        <dbReference type="ARBA" id="ARBA00022612"/>
    </source>
</evidence>
<dbReference type="Pfam" id="PF17289">
    <property type="entry name" value="Terminase_6C"/>
    <property type="match status" value="1"/>
</dbReference>
<dbReference type="Proteomes" id="UP001055286">
    <property type="component" value="Unassembled WGS sequence"/>
</dbReference>
<dbReference type="NCBIfam" id="TIGR01630">
    <property type="entry name" value="psiM2_ORF9"/>
    <property type="match status" value="1"/>
</dbReference>
<feature type="domain" description="Terminase large subunit gp17-like C-terminal" evidence="3">
    <location>
        <begin position="312"/>
        <end position="453"/>
    </location>
</feature>
<dbReference type="RefSeq" id="WP_238192288.1">
    <property type="nucleotide sequence ID" value="NZ_BPQJ01000020.1"/>
</dbReference>